<gene>
    <name evidence="4 7" type="primary">bamB</name>
    <name evidence="7" type="ORF">RM552_13495</name>
</gene>
<keyword evidence="4" id="KW-0449">Lipoprotein</keyword>
<evidence type="ECO:0000313" key="7">
    <source>
        <dbReference type="EMBL" id="MDT0595864.1"/>
    </source>
</evidence>
<proteinExistence type="inferred from homology"/>
<comment type="subunit">
    <text evidence="4">Part of the Bam complex.</text>
</comment>
<dbReference type="NCBIfam" id="TIGR03300">
    <property type="entry name" value="assembly_YfgL"/>
    <property type="match status" value="1"/>
</dbReference>
<evidence type="ECO:0000256" key="2">
    <source>
        <dbReference type="ARBA" id="ARBA00023136"/>
    </source>
</evidence>
<dbReference type="Pfam" id="PF13360">
    <property type="entry name" value="PQQ_2"/>
    <property type="match status" value="1"/>
</dbReference>
<dbReference type="SMART" id="SM00564">
    <property type="entry name" value="PQQ"/>
    <property type="match status" value="5"/>
</dbReference>
<dbReference type="RefSeq" id="WP_311369384.1">
    <property type="nucleotide sequence ID" value="NZ_JAVRHX010000004.1"/>
</dbReference>
<sequence length="417" mass="45487">MRVLTVSKSFKFPILALVLSLLLSGCTTMSNWFKDDEEIEIQTLPEITMAFEPQIIWQESLGDGIENYYSQLSPAIAYGKVFASDREGSVMAFDPETGDDLWERVVSRKSRERKLTNLYGLFAGTISAKVSGGLIAAYDLVYFGTEDGDIYALNQEDGTVKWKTTLSSEVVSHPAVDAGILVVNTVSGTLVGLDAYTGEIKWQNESDVPPLTLRGVSSPAAAAGGAIVGLANGRLRVSILDSGLTAWEQVIAKPSGATELERIVDVDATPLVFGPNVYTVSYGGALASVELRTGSVVWSRDYASYRNVTIAGNRLFVTDNKSNMFAIDRRNGVELWSNGQLRRRDLTAATPVGDYVVAGDKFGFLHFFTQDEGKYVARIEVGDDDEDESLYHAPVFQDGVLMVQTRDGELTRVSIPE</sequence>
<evidence type="ECO:0000256" key="4">
    <source>
        <dbReference type="HAMAP-Rule" id="MF_00923"/>
    </source>
</evidence>
<comment type="caution">
    <text evidence="7">The sequence shown here is derived from an EMBL/GenBank/DDBJ whole genome shotgun (WGS) entry which is preliminary data.</text>
</comment>
<dbReference type="PANTHER" id="PTHR34512:SF30">
    <property type="entry name" value="OUTER MEMBRANE PROTEIN ASSEMBLY FACTOR BAMB"/>
    <property type="match status" value="1"/>
</dbReference>
<dbReference type="Proteomes" id="UP001253545">
    <property type="component" value="Unassembled WGS sequence"/>
</dbReference>
<dbReference type="InterPro" id="IPR011047">
    <property type="entry name" value="Quinoprotein_ADH-like_sf"/>
</dbReference>
<dbReference type="NCBIfam" id="NF008351">
    <property type="entry name" value="PRK11138.1"/>
    <property type="match status" value="1"/>
</dbReference>
<evidence type="ECO:0000256" key="3">
    <source>
        <dbReference type="ARBA" id="ARBA00023237"/>
    </source>
</evidence>
<keyword evidence="8" id="KW-1185">Reference proteome</keyword>
<protein>
    <recommendedName>
        <fullName evidence="4">Outer membrane protein assembly factor BamB</fullName>
    </recommendedName>
</protein>
<comment type="function">
    <text evidence="4">Part of the outer membrane protein assembly complex, which is involved in assembly and insertion of beta-barrel proteins into the outer membrane.</text>
</comment>
<evidence type="ECO:0000313" key="8">
    <source>
        <dbReference type="Proteomes" id="UP001253545"/>
    </source>
</evidence>
<dbReference type="PROSITE" id="PS51257">
    <property type="entry name" value="PROKAR_LIPOPROTEIN"/>
    <property type="match status" value="1"/>
</dbReference>
<dbReference type="EMBL" id="JAVRHX010000004">
    <property type="protein sequence ID" value="MDT0595864.1"/>
    <property type="molecule type" value="Genomic_DNA"/>
</dbReference>
<evidence type="ECO:0000256" key="5">
    <source>
        <dbReference type="SAM" id="SignalP"/>
    </source>
</evidence>
<evidence type="ECO:0000256" key="1">
    <source>
        <dbReference type="ARBA" id="ARBA00022729"/>
    </source>
</evidence>
<comment type="similarity">
    <text evidence="4">Belongs to the BamB family.</text>
</comment>
<dbReference type="SUPFAM" id="SSF50998">
    <property type="entry name" value="Quinoprotein alcohol dehydrogenase-like"/>
    <property type="match status" value="1"/>
</dbReference>
<feature type="signal peptide" evidence="5">
    <location>
        <begin position="1"/>
        <end position="29"/>
    </location>
</feature>
<accession>A0ABU2ZWA6</accession>
<name>A0ABU2ZWA6_9ALTE</name>
<dbReference type="InterPro" id="IPR017687">
    <property type="entry name" value="BamB"/>
</dbReference>
<keyword evidence="4" id="KW-0564">Palmitate</keyword>
<evidence type="ECO:0000259" key="6">
    <source>
        <dbReference type="Pfam" id="PF13360"/>
    </source>
</evidence>
<dbReference type="PANTHER" id="PTHR34512">
    <property type="entry name" value="CELL SURFACE PROTEIN"/>
    <property type="match status" value="1"/>
</dbReference>
<dbReference type="Gene3D" id="2.130.10.10">
    <property type="entry name" value="YVTN repeat-like/Quinoprotein amine dehydrogenase"/>
    <property type="match status" value="1"/>
</dbReference>
<reference evidence="7 8" key="1">
    <citation type="submission" date="2023-09" db="EMBL/GenBank/DDBJ databases">
        <authorList>
            <person name="Rey-Velasco X."/>
        </authorList>
    </citation>
    <scope>NUCLEOTIDE SEQUENCE [LARGE SCALE GENOMIC DNA]</scope>
    <source>
        <strain evidence="7 8">P117</strain>
    </source>
</reference>
<dbReference type="InterPro" id="IPR015943">
    <property type="entry name" value="WD40/YVTN_repeat-like_dom_sf"/>
</dbReference>
<dbReference type="HAMAP" id="MF_00923">
    <property type="entry name" value="OM_assembly_BamB"/>
    <property type="match status" value="1"/>
</dbReference>
<dbReference type="InterPro" id="IPR002372">
    <property type="entry name" value="PQQ_rpt_dom"/>
</dbReference>
<keyword evidence="3 4" id="KW-0998">Cell outer membrane</keyword>
<organism evidence="7 8">
    <name type="scientific">Glaciecola petra</name>
    <dbReference type="NCBI Taxonomy" id="3075602"/>
    <lineage>
        <taxon>Bacteria</taxon>
        <taxon>Pseudomonadati</taxon>
        <taxon>Pseudomonadota</taxon>
        <taxon>Gammaproteobacteria</taxon>
        <taxon>Alteromonadales</taxon>
        <taxon>Alteromonadaceae</taxon>
        <taxon>Glaciecola</taxon>
    </lineage>
</organism>
<feature type="chain" id="PRO_5047140292" description="Outer membrane protein assembly factor BamB" evidence="5">
    <location>
        <begin position="30"/>
        <end position="417"/>
    </location>
</feature>
<keyword evidence="1 4" id="KW-0732">Signal</keyword>
<feature type="domain" description="Pyrrolo-quinoline quinone repeat" evidence="6">
    <location>
        <begin position="86"/>
        <end position="338"/>
    </location>
</feature>
<keyword evidence="2 4" id="KW-0472">Membrane</keyword>
<comment type="subcellular location">
    <subcellularLocation>
        <location evidence="4">Cell outer membrane</location>
        <topology evidence="4">Lipid-anchor</topology>
    </subcellularLocation>
</comment>
<dbReference type="InterPro" id="IPR018391">
    <property type="entry name" value="PQQ_b-propeller_rpt"/>
</dbReference>